<dbReference type="PANTHER" id="PTHR21255:SF4">
    <property type="entry name" value="DYNEIN LIGHT CHAIN TCTEX-TYPE"/>
    <property type="match status" value="1"/>
</dbReference>
<dbReference type="VEuPathDB" id="GiardiaDB:QR46_2270"/>
<gene>
    <name evidence="1" type="ORF">QR46_2270</name>
</gene>
<dbReference type="Gene3D" id="3.30.1140.40">
    <property type="entry name" value="Tctex-1"/>
    <property type="match status" value="1"/>
</dbReference>
<dbReference type="AlphaFoldDB" id="A0A132NUK6"/>
<evidence type="ECO:0000313" key="2">
    <source>
        <dbReference type="Proteomes" id="UP000070089"/>
    </source>
</evidence>
<dbReference type="Proteomes" id="UP000070089">
    <property type="component" value="Unassembled WGS sequence"/>
</dbReference>
<organism evidence="1 2">
    <name type="scientific">Giardia duodenalis assemblage B</name>
    <dbReference type="NCBI Taxonomy" id="1394984"/>
    <lineage>
        <taxon>Eukaryota</taxon>
        <taxon>Metamonada</taxon>
        <taxon>Diplomonadida</taxon>
        <taxon>Hexamitidae</taxon>
        <taxon>Giardiinae</taxon>
        <taxon>Giardia</taxon>
    </lineage>
</organism>
<dbReference type="InterPro" id="IPR005334">
    <property type="entry name" value="Tctex-1-like"/>
</dbReference>
<dbReference type="InterPro" id="IPR038586">
    <property type="entry name" value="Tctex-1-like_sf"/>
</dbReference>
<dbReference type="GO" id="GO:0005737">
    <property type="term" value="C:cytoplasm"/>
    <property type="evidence" value="ECO:0007669"/>
    <property type="project" value="TreeGrafter"/>
</dbReference>
<comment type="caution">
    <text evidence="1">The sequence shown here is derived from an EMBL/GenBank/DDBJ whole genome shotgun (WGS) entry which is preliminary data.</text>
</comment>
<dbReference type="GO" id="GO:0007018">
    <property type="term" value="P:microtubule-based movement"/>
    <property type="evidence" value="ECO:0007669"/>
    <property type="project" value="TreeGrafter"/>
</dbReference>
<accession>A0A132NUK6</accession>
<reference evidence="1 2" key="1">
    <citation type="journal article" date="2015" name="Mol. Biochem. Parasitol.">
        <title>Identification of polymorphic genes for use in assemblage B genotyping assays through comparative genomics of multiple assemblage B Giardia duodenalis isolates.</title>
        <authorList>
            <person name="Wielinga C."/>
            <person name="Thompson R.C."/>
            <person name="Monis P."/>
            <person name="Ryan U."/>
        </authorList>
    </citation>
    <scope>NUCLEOTIDE SEQUENCE [LARGE SCALE GENOMIC DNA]</scope>
    <source>
        <strain evidence="1 2">BAH15c1</strain>
    </source>
</reference>
<dbReference type="Pfam" id="PF03645">
    <property type="entry name" value="Tctex-1"/>
    <property type="match status" value="1"/>
</dbReference>
<evidence type="ECO:0000313" key="1">
    <source>
        <dbReference type="EMBL" id="KWX13735.1"/>
    </source>
</evidence>
<protein>
    <submittedName>
        <fullName evidence="1">Dynein light chain</fullName>
    </submittedName>
</protein>
<dbReference type="CDD" id="cd21455">
    <property type="entry name" value="DLC-like_DYNLT1_DYNLT3"/>
    <property type="match status" value="1"/>
</dbReference>
<dbReference type="OrthoDB" id="10059120at2759"/>
<dbReference type="PANTHER" id="PTHR21255">
    <property type="entry name" value="T-COMPLEX-ASSOCIATED-TESTIS-EXPRESSED 1/ DYNEIN LIGHT CHAIN"/>
    <property type="match status" value="1"/>
</dbReference>
<dbReference type="EMBL" id="JXTI01000058">
    <property type="protein sequence ID" value="KWX13735.1"/>
    <property type="molecule type" value="Genomic_DNA"/>
</dbReference>
<name>A0A132NUK6_GIAIN</name>
<proteinExistence type="predicted"/>
<dbReference type="GO" id="GO:0005868">
    <property type="term" value="C:cytoplasmic dynein complex"/>
    <property type="evidence" value="ECO:0007669"/>
    <property type="project" value="TreeGrafter"/>
</dbReference>
<dbReference type="GO" id="GO:0045505">
    <property type="term" value="F:dynein intermediate chain binding"/>
    <property type="evidence" value="ECO:0007669"/>
    <property type="project" value="TreeGrafter"/>
</dbReference>
<sequence>MADVSFVSEEVNSIVKDTVEQVIGSTTYNHSKVAQLTDQVIDEVLKKLVAQKKPYKYLVSCTLMQKTGAGLHTGCSAYWDTTTDGVAVVRWENRSMYCVMIIFGVSI</sequence>